<keyword evidence="3" id="KW-1185">Reference proteome</keyword>
<dbReference type="Gene3D" id="3.40.190.10">
    <property type="entry name" value="Periplasmic binding protein-like II"/>
    <property type="match status" value="1"/>
</dbReference>
<dbReference type="InterPro" id="IPR000914">
    <property type="entry name" value="SBP_5_dom"/>
</dbReference>
<protein>
    <submittedName>
        <fullName evidence="2">ABC transporter substrate-binding protein</fullName>
    </submittedName>
</protein>
<sequence length="564" mass="60786">MKRSRSISRADVSTTDDLVSVERPGADLPGAGFNAAIGNTVNPSTHRGGTLVLDNSGDWDSIDPGNTYVAYAWNFARLYARTLTTYAAPDGPAGAALVPDLAADLGRVSDDGLTWTYRLKPNLRMENGAVITSYMIKHAIERSASYSPTLPIGPVYWRTFLTGPDGIATPDPATVVFRLRRPMAEFDYLVSMPQTAPVPPECDTGPEYWRQPLSSGPYRIRAYIPGRRLQLVRNAAWDPASDPVRRQLADAVVVNLNVDADAIDRRLLTGEVHLAVEGGGVQRRGQAAILDRPARRSNADNPLNGFVWYAAISTAVPPLDNLHCRRAVLYAADHLALQDAFGGPIGGAIAPTMLPPTVPGAPPDGYDPYGFLSRPRGDLERAAAALQAGGHPGGFATTISFRNNRPKEQAAAAALRTSLARVGIQTELLGYPPGEIDVYPGTPDFVHRHRLGINITGWGSDWPSGFGFLYAICHGAAIRQTSNSNISELDDPDVNALLDRVMLIADAGERAAMHREITERITAAAAFLPIVHARSLLYRSPVLTNVSVNPALQMYDYAQIGLMA</sequence>
<proteinExistence type="predicted"/>
<dbReference type="Gene3D" id="3.10.105.10">
    <property type="entry name" value="Dipeptide-binding Protein, Domain 3"/>
    <property type="match status" value="1"/>
</dbReference>
<dbReference type="PANTHER" id="PTHR30290">
    <property type="entry name" value="PERIPLASMIC BINDING COMPONENT OF ABC TRANSPORTER"/>
    <property type="match status" value="1"/>
</dbReference>
<reference evidence="2 3" key="1">
    <citation type="submission" date="2024-09" db="EMBL/GenBank/DDBJ databases">
        <authorList>
            <person name="Sun Q."/>
            <person name="Mori K."/>
        </authorList>
    </citation>
    <scope>NUCLEOTIDE SEQUENCE [LARGE SCALE GENOMIC DNA]</scope>
    <source>
        <strain evidence="2 3">JCM 3307</strain>
    </source>
</reference>
<dbReference type="Pfam" id="PF00496">
    <property type="entry name" value="SBP_bac_5"/>
    <property type="match status" value="1"/>
</dbReference>
<feature type="domain" description="Solute-binding protein family 5" evidence="1">
    <location>
        <begin position="97"/>
        <end position="476"/>
    </location>
</feature>
<dbReference type="RefSeq" id="WP_223104694.1">
    <property type="nucleotide sequence ID" value="NZ_CP061913.1"/>
</dbReference>
<gene>
    <name evidence="2" type="ORF">ACFFTR_27145</name>
</gene>
<evidence type="ECO:0000259" key="1">
    <source>
        <dbReference type="Pfam" id="PF00496"/>
    </source>
</evidence>
<accession>A0ABV5MD70</accession>
<dbReference type="CDD" id="cd08506">
    <property type="entry name" value="PBP2_clavulanate_OppA2"/>
    <property type="match status" value="1"/>
</dbReference>
<evidence type="ECO:0000313" key="3">
    <source>
        <dbReference type="Proteomes" id="UP001589608"/>
    </source>
</evidence>
<organism evidence="2 3">
    <name type="scientific">Dactylosporangium vinaceum</name>
    <dbReference type="NCBI Taxonomy" id="53362"/>
    <lineage>
        <taxon>Bacteria</taxon>
        <taxon>Bacillati</taxon>
        <taxon>Actinomycetota</taxon>
        <taxon>Actinomycetes</taxon>
        <taxon>Micromonosporales</taxon>
        <taxon>Micromonosporaceae</taxon>
        <taxon>Dactylosporangium</taxon>
    </lineage>
</organism>
<dbReference type="Proteomes" id="UP001589608">
    <property type="component" value="Unassembled WGS sequence"/>
</dbReference>
<dbReference type="SUPFAM" id="SSF53850">
    <property type="entry name" value="Periplasmic binding protein-like II"/>
    <property type="match status" value="1"/>
</dbReference>
<dbReference type="InterPro" id="IPR030678">
    <property type="entry name" value="Peptide/Ni-bd"/>
</dbReference>
<evidence type="ECO:0000313" key="2">
    <source>
        <dbReference type="EMBL" id="MFB9446783.1"/>
    </source>
</evidence>
<dbReference type="PANTHER" id="PTHR30290:SF83">
    <property type="entry name" value="ABC TRANSPORTER SUBSTRATE-BINDING PROTEIN"/>
    <property type="match status" value="1"/>
</dbReference>
<comment type="caution">
    <text evidence="2">The sequence shown here is derived from an EMBL/GenBank/DDBJ whole genome shotgun (WGS) entry which is preliminary data.</text>
</comment>
<dbReference type="PIRSF" id="PIRSF002741">
    <property type="entry name" value="MppA"/>
    <property type="match status" value="1"/>
</dbReference>
<name>A0ABV5MD70_9ACTN</name>
<dbReference type="EMBL" id="JBHMCA010000049">
    <property type="protein sequence ID" value="MFB9446783.1"/>
    <property type="molecule type" value="Genomic_DNA"/>
</dbReference>
<dbReference type="InterPro" id="IPR039424">
    <property type="entry name" value="SBP_5"/>
</dbReference>